<sequence length="340" mass="39015">MTSSCLICSQQLPMSFIPTPTPITQTPSADNSVVEFAKYMMGCTASNFQLPPEPTIQEVRSREKFALADRAFYGIQHENTQAPLLPDYCQSGLRSHSKFTLDDKNRCDLQFHSKGFPRITFEWKKPNWTDSDWNSCTADILCDNWGIWVLNERKISTFSFLETKAALQEWLVSKNADLSRTRKEMEEGQEIVDHNSEHKEALSVFPDHPKLLALFKDADTVSDYDESEDITVLPTRIIPSWRSAVLTSVVRAIDLATVQLASKEKKTALMRWFSRGDERRPTEDEVIYERIPSGLPFDAYSRDFIEQTSILEHHQMRISKRDQGFSLDAVLDHLNNVTKK</sequence>
<comment type="caution">
    <text evidence="1">The sequence shown here is derived from an EMBL/GenBank/DDBJ whole genome shotgun (WGS) entry which is preliminary data.</text>
</comment>
<name>A0A5B0SMF2_PUCGR</name>
<evidence type="ECO:0000313" key="1">
    <source>
        <dbReference type="EMBL" id="KAA1139050.1"/>
    </source>
</evidence>
<proteinExistence type="predicted"/>
<accession>A0A5B0SMF2</accession>
<reference evidence="1 2" key="1">
    <citation type="submission" date="2019-05" db="EMBL/GenBank/DDBJ databases">
        <title>Emergence of the Ug99 lineage of the wheat stem rust pathogen through somatic hybridization.</title>
        <authorList>
            <person name="Li F."/>
            <person name="Upadhyaya N.M."/>
            <person name="Sperschneider J."/>
            <person name="Matny O."/>
            <person name="Nguyen-Phuc H."/>
            <person name="Mago R."/>
            <person name="Raley C."/>
            <person name="Miller M.E."/>
            <person name="Silverstein K.A.T."/>
            <person name="Henningsen E."/>
            <person name="Hirsch C.D."/>
            <person name="Visser B."/>
            <person name="Pretorius Z.A."/>
            <person name="Steffenson B.J."/>
            <person name="Schwessinger B."/>
            <person name="Dodds P.N."/>
            <person name="Figueroa M."/>
        </authorList>
    </citation>
    <scope>NUCLEOTIDE SEQUENCE [LARGE SCALE GENOMIC DNA]</scope>
    <source>
        <strain evidence="1 2">Ug99</strain>
    </source>
</reference>
<dbReference type="AlphaFoldDB" id="A0A5B0SMF2"/>
<dbReference type="EMBL" id="VDEP01000001">
    <property type="protein sequence ID" value="KAA1139050.1"/>
    <property type="molecule type" value="Genomic_DNA"/>
</dbReference>
<dbReference type="Proteomes" id="UP000325313">
    <property type="component" value="Unassembled WGS sequence"/>
</dbReference>
<organism evidence="1 2">
    <name type="scientific">Puccinia graminis f. sp. tritici</name>
    <dbReference type="NCBI Taxonomy" id="56615"/>
    <lineage>
        <taxon>Eukaryota</taxon>
        <taxon>Fungi</taxon>
        <taxon>Dikarya</taxon>
        <taxon>Basidiomycota</taxon>
        <taxon>Pucciniomycotina</taxon>
        <taxon>Pucciniomycetes</taxon>
        <taxon>Pucciniales</taxon>
        <taxon>Pucciniaceae</taxon>
        <taxon>Puccinia</taxon>
    </lineage>
</organism>
<gene>
    <name evidence="1" type="ORF">PGTUg99_034706</name>
</gene>
<evidence type="ECO:0000313" key="2">
    <source>
        <dbReference type="Proteomes" id="UP000325313"/>
    </source>
</evidence>
<protein>
    <submittedName>
        <fullName evidence="1">Uncharacterized protein</fullName>
    </submittedName>
</protein>